<keyword evidence="6" id="KW-1185">Reference proteome</keyword>
<gene>
    <name evidence="5" type="ORF">ITX44_06820</name>
</gene>
<dbReference type="InterPro" id="IPR036390">
    <property type="entry name" value="WH_DNA-bd_sf"/>
</dbReference>
<protein>
    <submittedName>
        <fullName evidence="5">MarR family transcriptional regulator</fullName>
    </submittedName>
</protein>
<dbReference type="PANTHER" id="PTHR39515">
    <property type="entry name" value="CONSERVED PROTEIN"/>
    <property type="match status" value="1"/>
</dbReference>
<keyword evidence="2" id="KW-0238">DNA-binding</keyword>
<evidence type="ECO:0000259" key="4">
    <source>
        <dbReference type="PROSITE" id="PS50995"/>
    </source>
</evidence>
<dbReference type="Proteomes" id="UP000749040">
    <property type="component" value="Unassembled WGS sequence"/>
</dbReference>
<comment type="caution">
    <text evidence="5">The sequence shown here is derived from an EMBL/GenBank/DDBJ whole genome shotgun (WGS) entry which is preliminary data.</text>
</comment>
<dbReference type="InterPro" id="IPR023187">
    <property type="entry name" value="Tscrpt_reg_MarR-type_CS"/>
</dbReference>
<proteinExistence type="predicted"/>
<evidence type="ECO:0000313" key="6">
    <source>
        <dbReference type="Proteomes" id="UP000749040"/>
    </source>
</evidence>
<dbReference type="InterPro" id="IPR000835">
    <property type="entry name" value="HTH_MarR-typ"/>
</dbReference>
<evidence type="ECO:0000256" key="3">
    <source>
        <dbReference type="ARBA" id="ARBA00023163"/>
    </source>
</evidence>
<dbReference type="PROSITE" id="PS50995">
    <property type="entry name" value="HTH_MARR_2"/>
    <property type="match status" value="1"/>
</dbReference>
<evidence type="ECO:0000256" key="2">
    <source>
        <dbReference type="ARBA" id="ARBA00023125"/>
    </source>
</evidence>
<keyword evidence="1" id="KW-0805">Transcription regulation</keyword>
<dbReference type="SUPFAM" id="SSF46785">
    <property type="entry name" value="Winged helix' DNA-binding domain"/>
    <property type="match status" value="1"/>
</dbReference>
<dbReference type="InterPro" id="IPR036388">
    <property type="entry name" value="WH-like_DNA-bd_sf"/>
</dbReference>
<keyword evidence="3" id="KW-0804">Transcription</keyword>
<dbReference type="RefSeq" id="WP_205356116.1">
    <property type="nucleotide sequence ID" value="NZ_JADKYB010000003.1"/>
</dbReference>
<dbReference type="Gene3D" id="1.10.287.100">
    <property type="match status" value="1"/>
</dbReference>
<dbReference type="InterPro" id="IPR052526">
    <property type="entry name" value="HTH-type_Bedaq_tolerance"/>
</dbReference>
<dbReference type="Pfam" id="PF12802">
    <property type="entry name" value="MarR_2"/>
    <property type="match status" value="1"/>
</dbReference>
<dbReference type="PROSITE" id="PS01117">
    <property type="entry name" value="HTH_MARR_1"/>
    <property type="match status" value="1"/>
</dbReference>
<name>A0ABS2TLN8_9ACTN</name>
<feature type="domain" description="HTH marR-type" evidence="4">
    <location>
        <begin position="1"/>
        <end position="136"/>
    </location>
</feature>
<evidence type="ECO:0000313" key="5">
    <source>
        <dbReference type="EMBL" id="MBM9504249.1"/>
    </source>
</evidence>
<dbReference type="EMBL" id="JADKYB010000003">
    <property type="protein sequence ID" value="MBM9504249.1"/>
    <property type="molecule type" value="Genomic_DNA"/>
</dbReference>
<dbReference type="PANTHER" id="PTHR39515:SF2">
    <property type="entry name" value="HTH-TYPE TRANSCRIPTIONAL REGULATOR RV0880"/>
    <property type="match status" value="1"/>
</dbReference>
<dbReference type="SMART" id="SM00347">
    <property type="entry name" value="HTH_MARR"/>
    <property type="match status" value="1"/>
</dbReference>
<organism evidence="5 6">
    <name type="scientific">Actinacidiphila acididurans</name>
    <dbReference type="NCBI Taxonomy" id="2784346"/>
    <lineage>
        <taxon>Bacteria</taxon>
        <taxon>Bacillati</taxon>
        <taxon>Actinomycetota</taxon>
        <taxon>Actinomycetes</taxon>
        <taxon>Kitasatosporales</taxon>
        <taxon>Streptomycetaceae</taxon>
        <taxon>Actinacidiphila</taxon>
    </lineage>
</organism>
<dbReference type="Gene3D" id="1.10.10.10">
    <property type="entry name" value="Winged helix-like DNA-binding domain superfamily/Winged helix DNA-binding domain"/>
    <property type="match status" value="1"/>
</dbReference>
<accession>A0ABS2TLN8</accession>
<evidence type="ECO:0000256" key="1">
    <source>
        <dbReference type="ARBA" id="ARBA00023015"/>
    </source>
</evidence>
<sequence length="148" mass="16349">MDAYDLAEDLRHTLGRLVRTVRAADTMTPGEAAVLGYLEREGPQTTADIAARRGVTHQSAAKAVKELIGAGLVRAEPHPSDGRKLVLHLTDTGRDMLGEERRRRADWLGRAIEEELSGRERQQLAAAVALMDRLAQHGPDRSAEPRRR</sequence>
<reference evidence="5 6" key="1">
    <citation type="submission" date="2021-01" db="EMBL/GenBank/DDBJ databases">
        <title>Streptomyces acididurans sp. nov., isolated from a peat swamp forest soil.</title>
        <authorList>
            <person name="Chantavorakit T."/>
            <person name="Duangmal K."/>
        </authorList>
    </citation>
    <scope>NUCLEOTIDE SEQUENCE [LARGE SCALE GENOMIC DNA]</scope>
    <source>
        <strain evidence="5 6">KK5PA1</strain>
    </source>
</reference>